<dbReference type="SUPFAM" id="SSF51161">
    <property type="entry name" value="Trimeric LpxA-like enzymes"/>
    <property type="match status" value="2"/>
</dbReference>
<dbReference type="Proteomes" id="UP000433050">
    <property type="component" value="Unassembled WGS sequence"/>
</dbReference>
<dbReference type="EMBL" id="CACSAS010000001">
    <property type="protein sequence ID" value="CAA0095809.1"/>
    <property type="molecule type" value="Genomic_DNA"/>
</dbReference>
<evidence type="ECO:0000256" key="1">
    <source>
        <dbReference type="SAM" id="MobiDB-lite"/>
    </source>
</evidence>
<feature type="compositionally biased region" description="Polar residues" evidence="1">
    <location>
        <begin position="348"/>
        <end position="359"/>
    </location>
</feature>
<dbReference type="PANTHER" id="PTHR13061:SF29">
    <property type="entry name" value="GAMMA CARBONIC ANHYDRASE-LIKE 1, MITOCHONDRIAL-RELATED"/>
    <property type="match status" value="1"/>
</dbReference>
<name>A0A5S9NYF3_9HYPH</name>
<evidence type="ECO:0000313" key="2">
    <source>
        <dbReference type="EMBL" id="CAA0095809.1"/>
    </source>
</evidence>
<evidence type="ECO:0000313" key="3">
    <source>
        <dbReference type="Proteomes" id="UP000433050"/>
    </source>
</evidence>
<proteinExistence type="predicted"/>
<dbReference type="CDD" id="cd04645">
    <property type="entry name" value="LbH_gamma_CA_like"/>
    <property type="match status" value="2"/>
</dbReference>
<dbReference type="InterPro" id="IPR047324">
    <property type="entry name" value="LbH_gamma_CA-like"/>
</dbReference>
<sequence>MASELLLRAAPFILPFGEIWPRFAAEPRLCGADASVLGRVTLGARAMLGAGTVIRADGHFVRIGDDFHLGKVSTVHIAHEVYPAIIGDRVAVGRDAVIHACTVGNDCVIEDKVVVLDGSVVEDGVLIEAGSIVFPRSTLKSGFAYAGSPAKPVRELAPGELEQRARLLREAAAASPFTAAAGEAGEAGNLHPHAFVAQTARLAGAVELGAGSGVFFGCRLDAAGTAISIGANTNVQDNTRIDAAEGTVVIGPDTTIGHNVNIRAGRIGARALIGIGADLAAGTVVDDDVLLAAGSATTPQQQLEGGWLWGGHPARPLSRLDDTRRAAMQDIVHQYRAYGAAYRAAQDRPTQQGGSNGTSPIADRHPHR</sequence>
<keyword evidence="3" id="KW-1185">Reference proteome</keyword>
<organism evidence="2 3">
    <name type="scientific">Starkeya nomas</name>
    <dbReference type="NCBI Taxonomy" id="2666134"/>
    <lineage>
        <taxon>Bacteria</taxon>
        <taxon>Pseudomonadati</taxon>
        <taxon>Pseudomonadota</taxon>
        <taxon>Alphaproteobacteria</taxon>
        <taxon>Hyphomicrobiales</taxon>
        <taxon>Xanthobacteraceae</taxon>
        <taxon>Starkeya</taxon>
    </lineage>
</organism>
<feature type="region of interest" description="Disordered" evidence="1">
    <location>
        <begin position="345"/>
        <end position="368"/>
    </location>
</feature>
<dbReference type="PANTHER" id="PTHR13061">
    <property type="entry name" value="DYNACTIN SUBUNIT P25"/>
    <property type="match status" value="1"/>
</dbReference>
<reference evidence="2 3" key="1">
    <citation type="submission" date="2019-12" db="EMBL/GenBank/DDBJ databases">
        <authorList>
            <person name="Reyes-Prieto M."/>
        </authorList>
    </citation>
    <scope>NUCLEOTIDE SEQUENCE [LARGE SCALE GENOMIC DNA]</scope>
    <source>
        <strain evidence="2">HF14-78462</strain>
    </source>
</reference>
<protein>
    <submittedName>
        <fullName evidence="2">Carnitine operon protein CaiE</fullName>
    </submittedName>
</protein>
<gene>
    <name evidence="2" type="primary">caiE</name>
    <name evidence="2" type="ORF">STARVERO_01927</name>
</gene>
<dbReference type="InterPro" id="IPR011004">
    <property type="entry name" value="Trimer_LpxA-like_sf"/>
</dbReference>
<dbReference type="RefSeq" id="WP_159598677.1">
    <property type="nucleotide sequence ID" value="NZ_CACSAS010000001.1"/>
</dbReference>
<accession>A0A5S9NYF3</accession>
<dbReference type="Gene3D" id="2.160.10.10">
    <property type="entry name" value="Hexapeptide repeat proteins"/>
    <property type="match status" value="2"/>
</dbReference>
<dbReference type="AlphaFoldDB" id="A0A5S9NYF3"/>
<dbReference type="InterPro" id="IPR050484">
    <property type="entry name" value="Transf_Hexapept/Carb_Anhydrase"/>
</dbReference>